<dbReference type="Gene3D" id="2.60.40.10">
    <property type="entry name" value="Immunoglobulins"/>
    <property type="match status" value="1"/>
</dbReference>
<accession>G0XUY0</accession>
<evidence type="ECO:0000313" key="6">
    <source>
        <dbReference type="EMBL" id="ADZ29742.1"/>
    </source>
</evidence>
<evidence type="ECO:0000256" key="5">
    <source>
        <dbReference type="ARBA" id="ARBA00023319"/>
    </source>
</evidence>
<organismHost>
    <name type="scientific">Myodes glareolus</name>
    <name type="common">Bank vole</name>
    <name type="synonym">Clethrionomys glareolus</name>
    <dbReference type="NCBI Taxonomy" id="447135"/>
</organismHost>
<dbReference type="EMBL" id="HQ420895">
    <property type="protein sequence ID" value="ADZ29742.1"/>
    <property type="molecule type" value="Genomic_DNA"/>
</dbReference>
<keyword evidence="2" id="KW-0732">Signal</keyword>
<name>G0XUY0_COWPX</name>
<dbReference type="PRINTS" id="PR01540">
    <property type="entry name" value="INTRLEUKN1BP"/>
</dbReference>
<dbReference type="GO" id="GO:0044003">
    <property type="term" value="P:symbiont-mediated perturbation of host process"/>
    <property type="evidence" value="ECO:0007669"/>
    <property type="project" value="InterPro"/>
</dbReference>
<protein>
    <submittedName>
        <fullName evidence="6">IL-1-beta-inhibitor</fullName>
    </submittedName>
</protein>
<sequence>MSILPIIFLPIFFYSSFVTTFNTPECIDKGQYFASFMELENEPVILPCPQINTLSSGYNILDILWEKRGADNDRIIPIDNGNNMLILNPTQSDSGIFIYALPRTRPTVI</sequence>
<dbReference type="GO" id="GO:0004908">
    <property type="term" value="F:interleukin-1 receptor activity"/>
    <property type="evidence" value="ECO:0007669"/>
    <property type="project" value="InterPro"/>
</dbReference>
<dbReference type="GO" id="GO:0019966">
    <property type="term" value="F:interleukin-1 binding"/>
    <property type="evidence" value="ECO:0007669"/>
    <property type="project" value="InterPro"/>
</dbReference>
<reference evidence="6 7" key="1">
    <citation type="journal article" date="2011" name="PLoS ONE">
        <title>Chasing Jenner's Vaccine: Revisiting Cowpox Virus Classification.</title>
        <authorList>
            <person name="Carroll D.S."/>
            <person name="Emerson G.L."/>
            <person name="Li Y."/>
            <person name="Sammons S."/>
            <person name="Olson V."/>
            <person name="Frace M."/>
            <person name="Nakazawa Y."/>
            <person name="Czerny C.P."/>
            <person name="Tryland M."/>
            <person name="Kolodziejek J."/>
            <person name="Nowotny N."/>
            <person name="Olsen-Rasmussen M."/>
            <person name="Khristova M."/>
            <person name="Govil D."/>
            <person name="Karem K."/>
            <person name="Damon I.K."/>
            <person name="Meyer H."/>
        </authorList>
    </citation>
    <scope>NUCLEOTIDE SEQUENCE [LARGE SCALE GENOMIC DNA]</scope>
    <source>
        <strain evidence="6">Germany_1980_EP4</strain>
    </source>
</reference>
<organismHost>
    <name type="scientific">Apodemus sylvaticus</name>
    <name type="common">European woodmouse</name>
    <dbReference type="NCBI Taxonomy" id="10129"/>
</organismHost>
<dbReference type="PRINTS" id="PR01536">
    <property type="entry name" value="INTRLKN1R12F"/>
</dbReference>
<proteinExistence type="inferred from homology"/>
<evidence type="ECO:0000256" key="1">
    <source>
        <dbReference type="ARBA" id="ARBA00009752"/>
    </source>
</evidence>
<gene>
    <name evidence="6" type="ORF">CPXV_GER1980_EP4_198</name>
</gene>
<keyword evidence="3" id="KW-0677">Repeat</keyword>
<organismHost>
    <name type="scientific">Loxodonta africana</name>
    <name type="common">African elephant</name>
    <dbReference type="NCBI Taxonomy" id="9785"/>
</organismHost>
<organismHost>
    <name type="scientific">Homo sapiens</name>
    <name type="common">Human</name>
    <dbReference type="NCBI Taxonomy" id="9606"/>
</organismHost>
<dbReference type="InterPro" id="IPR004078">
    <property type="entry name" value="IL-1-bd"/>
</dbReference>
<dbReference type="Proteomes" id="UP000107082">
    <property type="component" value="Genome"/>
</dbReference>
<organismHost>
    <name type="scientific">Mus musculus</name>
    <name type="common">Mouse</name>
    <dbReference type="NCBI Taxonomy" id="10090"/>
</organismHost>
<organismHost>
    <name type="scientific">Bos taurus</name>
    <name type="common">Bovine</name>
    <dbReference type="NCBI Taxonomy" id="9913"/>
</organismHost>
<comment type="similarity">
    <text evidence="1">Belongs to the interleukin-1 receptor family.</text>
</comment>
<keyword evidence="4" id="KW-0325">Glycoprotein</keyword>
<evidence type="ECO:0000313" key="7">
    <source>
        <dbReference type="Proteomes" id="UP000107082"/>
    </source>
</evidence>
<organismHost>
    <name type="scientific">Felis catus</name>
    <name type="common">Cat</name>
    <name type="synonym">Felis silvestris catus</name>
    <dbReference type="NCBI Taxonomy" id="9685"/>
</organismHost>
<evidence type="ECO:0000256" key="3">
    <source>
        <dbReference type="ARBA" id="ARBA00022737"/>
    </source>
</evidence>
<keyword evidence="5" id="KW-0393">Immunoglobulin domain</keyword>
<organismHost>
    <name type="scientific">Microtus agrestis</name>
    <name type="common">Short-tailed field vole</name>
    <dbReference type="NCBI Taxonomy" id="29092"/>
</organismHost>
<organism evidence="6 7">
    <name type="scientific">Cowpox virus</name>
    <name type="common">CPV</name>
    <dbReference type="NCBI Taxonomy" id="10243"/>
    <lineage>
        <taxon>Viruses</taxon>
        <taxon>Varidnaviria</taxon>
        <taxon>Bamfordvirae</taxon>
        <taxon>Nucleocytoviricota</taxon>
        <taxon>Pokkesviricetes</taxon>
        <taxon>Chitovirales</taxon>
        <taxon>Poxviridae</taxon>
        <taxon>Chordopoxvirinae</taxon>
        <taxon>Orthopoxvirus</taxon>
        <taxon>Orthopoxvirus cowpox</taxon>
    </lineage>
</organism>
<evidence type="ECO:0000256" key="2">
    <source>
        <dbReference type="ARBA" id="ARBA00022729"/>
    </source>
</evidence>
<dbReference type="InterPro" id="IPR004074">
    <property type="entry name" value="IL-1_rcpt_I/II-typ"/>
</dbReference>
<dbReference type="InterPro" id="IPR013783">
    <property type="entry name" value="Ig-like_fold"/>
</dbReference>
<evidence type="ECO:0000256" key="4">
    <source>
        <dbReference type="ARBA" id="ARBA00023180"/>
    </source>
</evidence>